<organism evidence="2 3">
    <name type="scientific">Phytophthora lilii</name>
    <dbReference type="NCBI Taxonomy" id="2077276"/>
    <lineage>
        <taxon>Eukaryota</taxon>
        <taxon>Sar</taxon>
        <taxon>Stramenopiles</taxon>
        <taxon>Oomycota</taxon>
        <taxon>Peronosporomycetes</taxon>
        <taxon>Peronosporales</taxon>
        <taxon>Peronosporaceae</taxon>
        <taxon>Phytophthora</taxon>
    </lineage>
</organism>
<feature type="region of interest" description="Disordered" evidence="1">
    <location>
        <begin position="1"/>
        <end position="25"/>
    </location>
</feature>
<protein>
    <submittedName>
        <fullName evidence="2">Unnamed protein product</fullName>
    </submittedName>
</protein>
<dbReference type="AlphaFoldDB" id="A0A9W6WZT8"/>
<accession>A0A9W6WZT8</accession>
<proteinExistence type="predicted"/>
<evidence type="ECO:0000256" key="1">
    <source>
        <dbReference type="SAM" id="MobiDB-lite"/>
    </source>
</evidence>
<gene>
    <name evidence="2" type="ORF">Plil01_001007700</name>
</gene>
<comment type="caution">
    <text evidence="2">The sequence shown here is derived from an EMBL/GenBank/DDBJ whole genome shotgun (WGS) entry which is preliminary data.</text>
</comment>
<keyword evidence="3" id="KW-1185">Reference proteome</keyword>
<feature type="compositionally biased region" description="Basic and acidic residues" evidence="1">
    <location>
        <begin position="10"/>
        <end position="25"/>
    </location>
</feature>
<evidence type="ECO:0000313" key="3">
    <source>
        <dbReference type="Proteomes" id="UP001165083"/>
    </source>
</evidence>
<name>A0A9W6WZT8_9STRA</name>
<dbReference type="EMBL" id="BSXW01000521">
    <property type="protein sequence ID" value="GMF24533.1"/>
    <property type="molecule type" value="Genomic_DNA"/>
</dbReference>
<reference evidence="2" key="1">
    <citation type="submission" date="2023-04" db="EMBL/GenBank/DDBJ databases">
        <title>Phytophthora lilii NBRC 32176.</title>
        <authorList>
            <person name="Ichikawa N."/>
            <person name="Sato H."/>
            <person name="Tonouchi N."/>
        </authorList>
    </citation>
    <scope>NUCLEOTIDE SEQUENCE</scope>
    <source>
        <strain evidence="2">NBRC 32176</strain>
    </source>
</reference>
<dbReference type="Proteomes" id="UP001165083">
    <property type="component" value="Unassembled WGS sequence"/>
</dbReference>
<sequence>MDNDEEEPEKEEKLSNESEDETKREATFEELCKRMNKYLDATDPSAATIILDTVDFDPLVRMNLKAVATSLCEAMLRFDSGAKHKSTSEEADMVRSFARYRYA</sequence>
<evidence type="ECO:0000313" key="2">
    <source>
        <dbReference type="EMBL" id="GMF24533.1"/>
    </source>
</evidence>